<name>B1P1K2_CHIGU</name>
<reference evidence="2" key="1">
    <citation type="journal article" date="2008" name="Cell. Mol. Life Sci.">
        <title>Molecular diversity and evolution of cystine knot toxins of the tarantula Chilobrachys jingzhao.</title>
        <authorList>
            <person name="Chen J."/>
            <person name="Deng M."/>
            <person name="He Q."/>
            <person name="Meng E."/>
            <person name="Jiang L."/>
            <person name="Liao Z."/>
            <person name="Rong M."/>
            <person name="Liang S."/>
        </authorList>
    </citation>
    <scope>NUCLEOTIDE SEQUENCE</scope>
    <source>
        <tissue evidence="2">Venom gland</tissue>
    </source>
</reference>
<proteinExistence type="evidence at transcript level"/>
<feature type="chain" id="PRO_5002769143" evidence="1">
    <location>
        <begin position="18"/>
        <end position="208"/>
    </location>
</feature>
<dbReference type="AlphaFoldDB" id="B1P1K2"/>
<sequence length="208" mass="23288">MAIFLTVFSFFVLLGAGHTCDSSDYECFLNEPGFSPEAKNEYERGDDLFPSNAFFQASCSQALAFLNCYGNLSKNCGLELLMIDITAVISHVSEFCDENSDIRKAYVRNIACYNSINVTSEACMVSVSETMRKVKHNKEISQTMISLKMETECILFHLLSSCAVDMVEILCGEEAGENVQDILNALNDSFMCDRQQESFYAELLDKLN</sequence>
<evidence type="ECO:0000313" key="2">
    <source>
        <dbReference type="EMBL" id="ABY71752.1"/>
    </source>
</evidence>
<keyword evidence="1" id="KW-0732">Signal</keyword>
<evidence type="ECO:0000256" key="1">
    <source>
        <dbReference type="SAM" id="SignalP"/>
    </source>
</evidence>
<gene>
    <name evidence="2" type="primary">JZTX-83</name>
</gene>
<protein>
    <submittedName>
        <fullName evidence="2">Secretory protein</fullName>
    </submittedName>
</protein>
<organism evidence="2">
    <name type="scientific">Chilobrachys guangxiensis</name>
    <name type="common">Chinese earth tiger tarantula</name>
    <name type="synonym">Chilobrachys jingzhao</name>
    <dbReference type="NCBI Taxonomy" id="278060"/>
    <lineage>
        <taxon>Eukaryota</taxon>
        <taxon>Metazoa</taxon>
        <taxon>Ecdysozoa</taxon>
        <taxon>Arthropoda</taxon>
        <taxon>Chelicerata</taxon>
        <taxon>Arachnida</taxon>
        <taxon>Araneae</taxon>
        <taxon>Mygalomorphae</taxon>
        <taxon>Avicularoidea</taxon>
        <taxon>Theraphosidae</taxon>
        <taxon>Chilobrachys</taxon>
    </lineage>
</organism>
<feature type="signal peptide" evidence="1">
    <location>
        <begin position="1"/>
        <end position="17"/>
    </location>
</feature>
<dbReference type="EMBL" id="EU233933">
    <property type="protein sequence ID" value="ABY71752.1"/>
    <property type="molecule type" value="mRNA"/>
</dbReference>
<accession>B1P1K2</accession>